<dbReference type="RefSeq" id="WP_129970047.1">
    <property type="nucleotide sequence ID" value="NZ_JACCEW010000004.1"/>
</dbReference>
<dbReference type="PANTHER" id="PTHR46577:SF1">
    <property type="entry name" value="HTH-TYPE TRANSCRIPTIONAL REGULATORY PROTEIN GABR"/>
    <property type="match status" value="1"/>
</dbReference>
<dbReference type="GO" id="GO:0030170">
    <property type="term" value="F:pyridoxal phosphate binding"/>
    <property type="evidence" value="ECO:0007669"/>
    <property type="project" value="InterPro"/>
</dbReference>
<dbReference type="InterPro" id="IPR015421">
    <property type="entry name" value="PyrdxlP-dep_Trfase_major"/>
</dbReference>
<organism evidence="8 9">
    <name type="scientific">Allopusillimonas soli</name>
    <dbReference type="NCBI Taxonomy" id="659016"/>
    <lineage>
        <taxon>Bacteria</taxon>
        <taxon>Pseudomonadati</taxon>
        <taxon>Pseudomonadota</taxon>
        <taxon>Betaproteobacteria</taxon>
        <taxon>Burkholderiales</taxon>
        <taxon>Alcaligenaceae</taxon>
        <taxon>Allopusillimonas</taxon>
    </lineage>
</organism>
<keyword evidence="2" id="KW-0663">Pyridoxal phosphate</keyword>
<accession>A0A853FDV5</accession>
<reference evidence="8 9" key="1">
    <citation type="submission" date="2020-07" db="EMBL/GenBank/DDBJ databases">
        <title>Taxonomic revisions and descriptions of new bacterial species based on genomic comparisons in the high-G+C-content subgroup of the family Alcaligenaceae.</title>
        <authorList>
            <person name="Szabo A."/>
            <person name="Felfoldi T."/>
        </authorList>
    </citation>
    <scope>NUCLEOTIDE SEQUENCE [LARGE SCALE GENOMIC DNA]</scope>
    <source>
        <strain evidence="8 9">DSM 25264</strain>
    </source>
</reference>
<dbReference type="AlphaFoldDB" id="A0A853FDV5"/>
<dbReference type="SMART" id="SM00345">
    <property type="entry name" value="HTH_GNTR"/>
    <property type="match status" value="1"/>
</dbReference>
<evidence type="ECO:0000256" key="4">
    <source>
        <dbReference type="ARBA" id="ARBA00023125"/>
    </source>
</evidence>
<keyword evidence="8" id="KW-0808">Transferase</keyword>
<dbReference type="Pfam" id="PF00392">
    <property type="entry name" value="GntR"/>
    <property type="match status" value="1"/>
</dbReference>
<feature type="region of interest" description="Disordered" evidence="6">
    <location>
        <begin position="497"/>
        <end position="518"/>
    </location>
</feature>
<feature type="domain" description="HTH gntR-type" evidence="7">
    <location>
        <begin position="20"/>
        <end position="88"/>
    </location>
</feature>
<dbReference type="InterPro" id="IPR015424">
    <property type="entry name" value="PyrdxlP-dep_Trfase"/>
</dbReference>
<dbReference type="PROSITE" id="PS50949">
    <property type="entry name" value="HTH_GNTR"/>
    <property type="match status" value="1"/>
</dbReference>
<comment type="caution">
    <text evidence="8">The sequence shown here is derived from an EMBL/GenBank/DDBJ whole genome shotgun (WGS) entry which is preliminary data.</text>
</comment>
<evidence type="ECO:0000256" key="3">
    <source>
        <dbReference type="ARBA" id="ARBA00023015"/>
    </source>
</evidence>
<evidence type="ECO:0000256" key="2">
    <source>
        <dbReference type="ARBA" id="ARBA00022898"/>
    </source>
</evidence>
<dbReference type="InterPro" id="IPR036388">
    <property type="entry name" value="WH-like_DNA-bd_sf"/>
</dbReference>
<name>A0A853FDV5_9BURK</name>
<gene>
    <name evidence="8" type="ORF">H0A68_14610</name>
</gene>
<keyword evidence="4" id="KW-0238">DNA-binding</keyword>
<dbReference type="PANTHER" id="PTHR46577">
    <property type="entry name" value="HTH-TYPE TRANSCRIPTIONAL REGULATORY PROTEIN GABR"/>
    <property type="match status" value="1"/>
</dbReference>
<dbReference type="CDD" id="cd07377">
    <property type="entry name" value="WHTH_GntR"/>
    <property type="match status" value="1"/>
</dbReference>
<protein>
    <submittedName>
        <fullName evidence="8">PLP-dependent aminotransferase family protein</fullName>
    </submittedName>
</protein>
<comment type="similarity">
    <text evidence="1">In the C-terminal section; belongs to the class-I pyridoxal-phosphate-dependent aminotransferase family.</text>
</comment>
<dbReference type="Gene3D" id="3.40.640.10">
    <property type="entry name" value="Type I PLP-dependent aspartate aminotransferase-like (Major domain)"/>
    <property type="match status" value="1"/>
</dbReference>
<keyword evidence="3" id="KW-0805">Transcription regulation</keyword>
<dbReference type="GO" id="GO:0008483">
    <property type="term" value="F:transaminase activity"/>
    <property type="evidence" value="ECO:0007669"/>
    <property type="project" value="UniProtKB-KW"/>
</dbReference>
<dbReference type="Gene3D" id="1.10.10.10">
    <property type="entry name" value="Winged helix-like DNA-binding domain superfamily/Winged helix DNA-binding domain"/>
    <property type="match status" value="1"/>
</dbReference>
<dbReference type="GO" id="GO:0003677">
    <property type="term" value="F:DNA binding"/>
    <property type="evidence" value="ECO:0007669"/>
    <property type="project" value="UniProtKB-KW"/>
</dbReference>
<proteinExistence type="inferred from homology"/>
<keyword evidence="5" id="KW-0804">Transcription</keyword>
<evidence type="ECO:0000313" key="8">
    <source>
        <dbReference type="EMBL" id="NYT38117.1"/>
    </source>
</evidence>
<sequence>MPEVHLAEFLSLTLVRDGTTPLARQLYEALRELILAGDLAAGAKLPATRTLAGETRLSRNTVLSAYAQLQCEGYVLCTTGSGTFVSDTVPALLEAGAPRADTQGMQGGAGEPTILSARGGDIVGNAQASSQQWGAFVPGVPDVSLFPHAIWARLYRRQWRSPAPELLTYAHGAGHPPLRRVLAHHLRLSRSVRCEPRQVVITGGVHQSISLAAWLLGDSGQAAWVENPSYWGATTMLKACGIRTVPVDVDEQGLAPTPAQMREPPQFIFVSPSHQYPLGTVMSLARRRMLLEYAHQHRIWIIEDDYDSEFRFDGRPVPSLQGLDSHDRVIYLGTFSKTLYPGLRLGYMVLPPQIEAHFANGLSELYREGRLLDQAVLADFLKEGHYATHIRRMRTLYNRRQSLLREVIFGFLGPQWPVSTHEAGLHLVLHLPDGVDDVGIMHAARAGGISVKALSRYYAGGSGKRGLLLGYAGVPEAQIRPGFGMLMRYMEPALSEAGRQHGMRTEMDATSDHGKLAG</sequence>
<evidence type="ECO:0000256" key="5">
    <source>
        <dbReference type="ARBA" id="ARBA00023163"/>
    </source>
</evidence>
<dbReference type="Proteomes" id="UP000580517">
    <property type="component" value="Unassembled WGS sequence"/>
</dbReference>
<dbReference type="OrthoDB" id="9804020at2"/>
<evidence type="ECO:0000256" key="1">
    <source>
        <dbReference type="ARBA" id="ARBA00005384"/>
    </source>
</evidence>
<feature type="compositionally biased region" description="Basic and acidic residues" evidence="6">
    <location>
        <begin position="503"/>
        <end position="518"/>
    </location>
</feature>
<keyword evidence="8" id="KW-0032">Aminotransferase</keyword>
<dbReference type="GO" id="GO:0003700">
    <property type="term" value="F:DNA-binding transcription factor activity"/>
    <property type="evidence" value="ECO:0007669"/>
    <property type="project" value="InterPro"/>
</dbReference>
<keyword evidence="9" id="KW-1185">Reference proteome</keyword>
<dbReference type="SUPFAM" id="SSF53383">
    <property type="entry name" value="PLP-dependent transferases"/>
    <property type="match status" value="1"/>
</dbReference>
<dbReference type="InterPro" id="IPR000524">
    <property type="entry name" value="Tscrpt_reg_HTH_GntR"/>
</dbReference>
<evidence type="ECO:0000313" key="9">
    <source>
        <dbReference type="Proteomes" id="UP000580517"/>
    </source>
</evidence>
<evidence type="ECO:0000259" key="7">
    <source>
        <dbReference type="PROSITE" id="PS50949"/>
    </source>
</evidence>
<dbReference type="CDD" id="cd00609">
    <property type="entry name" value="AAT_like"/>
    <property type="match status" value="1"/>
</dbReference>
<evidence type="ECO:0000256" key="6">
    <source>
        <dbReference type="SAM" id="MobiDB-lite"/>
    </source>
</evidence>
<dbReference type="InterPro" id="IPR051446">
    <property type="entry name" value="HTH_trans_reg/aminotransferase"/>
</dbReference>
<dbReference type="Pfam" id="PF00155">
    <property type="entry name" value="Aminotran_1_2"/>
    <property type="match status" value="1"/>
</dbReference>
<dbReference type="EMBL" id="JACCEW010000004">
    <property type="protein sequence ID" value="NYT38117.1"/>
    <property type="molecule type" value="Genomic_DNA"/>
</dbReference>
<dbReference type="SUPFAM" id="SSF46785">
    <property type="entry name" value="Winged helix' DNA-binding domain"/>
    <property type="match status" value="1"/>
</dbReference>
<dbReference type="InterPro" id="IPR036390">
    <property type="entry name" value="WH_DNA-bd_sf"/>
</dbReference>
<dbReference type="InterPro" id="IPR004839">
    <property type="entry name" value="Aminotransferase_I/II_large"/>
</dbReference>